<dbReference type="RefSeq" id="WP_103464231.1">
    <property type="nucleotide sequence ID" value="NZ_PPXB01000002.1"/>
</dbReference>
<keyword evidence="1" id="KW-0812">Transmembrane</keyword>
<evidence type="ECO:0000313" key="2">
    <source>
        <dbReference type="EMBL" id="POH74824.1"/>
    </source>
</evidence>
<feature type="transmembrane region" description="Helical" evidence="1">
    <location>
        <begin position="6"/>
        <end position="28"/>
    </location>
</feature>
<protein>
    <submittedName>
        <fullName evidence="2">Uncharacterized protein</fullName>
    </submittedName>
</protein>
<accession>A0A2S4A0E7</accession>
<dbReference type="AlphaFoldDB" id="A0A2S4A0E7"/>
<gene>
    <name evidence="2" type="ORF">CVS27_02860</name>
</gene>
<keyword evidence="1" id="KW-1133">Transmembrane helix</keyword>
<dbReference type="Proteomes" id="UP000237061">
    <property type="component" value="Unassembled WGS sequence"/>
</dbReference>
<reference evidence="2 3" key="1">
    <citation type="submission" date="2018-01" db="EMBL/GenBank/DDBJ databases">
        <title>Arthrobacter sp. nov., from glaciers in China.</title>
        <authorList>
            <person name="Liu Q."/>
            <person name="Xin Y.-H."/>
        </authorList>
    </citation>
    <scope>NUCLEOTIDE SEQUENCE [LARGE SCALE GENOMIC DNA]</scope>
    <source>
        <strain evidence="2 3">HLT2-12-2</strain>
    </source>
</reference>
<dbReference type="EMBL" id="PPXC01000002">
    <property type="protein sequence ID" value="POH74824.1"/>
    <property type="molecule type" value="Genomic_DNA"/>
</dbReference>
<feature type="transmembrane region" description="Helical" evidence="1">
    <location>
        <begin position="83"/>
        <end position="108"/>
    </location>
</feature>
<keyword evidence="3" id="KW-1185">Reference proteome</keyword>
<evidence type="ECO:0000313" key="3">
    <source>
        <dbReference type="Proteomes" id="UP000237061"/>
    </source>
</evidence>
<evidence type="ECO:0000256" key="1">
    <source>
        <dbReference type="SAM" id="Phobius"/>
    </source>
</evidence>
<name>A0A2S4A0E7_ARTGL</name>
<feature type="transmembrane region" description="Helical" evidence="1">
    <location>
        <begin position="40"/>
        <end position="63"/>
    </location>
</feature>
<comment type="caution">
    <text evidence="2">The sequence shown here is derived from an EMBL/GenBank/DDBJ whole genome shotgun (WGS) entry which is preliminary data.</text>
</comment>
<sequence>MDYEIVELLVGGVLALLPIVAVVVVGLWCMKQPQRRMPWFFFLGPAASVAYIWIAAYLAMAVFQPPVDPAFAGGRGLDLSGFWIIGGSMVGGIAGVLTSMLLCAANLLRQYGRHATDAP</sequence>
<proteinExistence type="predicted"/>
<keyword evidence="1" id="KW-0472">Membrane</keyword>
<dbReference type="OrthoDB" id="4951059at2"/>
<organism evidence="2 3">
    <name type="scientific">Arthrobacter glacialis</name>
    <dbReference type="NCBI Taxonomy" id="1664"/>
    <lineage>
        <taxon>Bacteria</taxon>
        <taxon>Bacillati</taxon>
        <taxon>Actinomycetota</taxon>
        <taxon>Actinomycetes</taxon>
        <taxon>Micrococcales</taxon>
        <taxon>Micrococcaceae</taxon>
        <taxon>Arthrobacter</taxon>
    </lineage>
</organism>